<organism evidence="1 2">
    <name type="scientific">Roridomyces roridus</name>
    <dbReference type="NCBI Taxonomy" id="1738132"/>
    <lineage>
        <taxon>Eukaryota</taxon>
        <taxon>Fungi</taxon>
        <taxon>Dikarya</taxon>
        <taxon>Basidiomycota</taxon>
        <taxon>Agaricomycotina</taxon>
        <taxon>Agaricomycetes</taxon>
        <taxon>Agaricomycetidae</taxon>
        <taxon>Agaricales</taxon>
        <taxon>Marasmiineae</taxon>
        <taxon>Mycenaceae</taxon>
        <taxon>Roridomyces</taxon>
    </lineage>
</organism>
<evidence type="ECO:0000313" key="1">
    <source>
        <dbReference type="EMBL" id="KAJ7650072.1"/>
    </source>
</evidence>
<keyword evidence="2" id="KW-1185">Reference proteome</keyword>
<dbReference type="AlphaFoldDB" id="A0AAD7CIW8"/>
<dbReference type="EMBL" id="JARKIF010000001">
    <property type="protein sequence ID" value="KAJ7650072.1"/>
    <property type="molecule type" value="Genomic_DNA"/>
</dbReference>
<proteinExistence type="predicted"/>
<name>A0AAD7CIW8_9AGAR</name>
<gene>
    <name evidence="1" type="ORF">FB45DRAFT_731699</name>
</gene>
<accession>A0AAD7CIW8</accession>
<comment type="caution">
    <text evidence="1">The sequence shown here is derived from an EMBL/GenBank/DDBJ whole genome shotgun (WGS) entry which is preliminary data.</text>
</comment>
<dbReference type="Proteomes" id="UP001221142">
    <property type="component" value="Unassembled WGS sequence"/>
</dbReference>
<reference evidence="1" key="1">
    <citation type="submission" date="2023-03" db="EMBL/GenBank/DDBJ databases">
        <title>Massive genome expansion in bonnet fungi (Mycena s.s.) driven by repeated elements and novel gene families across ecological guilds.</title>
        <authorList>
            <consortium name="Lawrence Berkeley National Laboratory"/>
            <person name="Harder C.B."/>
            <person name="Miyauchi S."/>
            <person name="Viragh M."/>
            <person name="Kuo A."/>
            <person name="Thoen E."/>
            <person name="Andreopoulos B."/>
            <person name="Lu D."/>
            <person name="Skrede I."/>
            <person name="Drula E."/>
            <person name="Henrissat B."/>
            <person name="Morin E."/>
            <person name="Kohler A."/>
            <person name="Barry K."/>
            <person name="LaButti K."/>
            <person name="Morin E."/>
            <person name="Salamov A."/>
            <person name="Lipzen A."/>
            <person name="Mereny Z."/>
            <person name="Hegedus B."/>
            <person name="Baldrian P."/>
            <person name="Stursova M."/>
            <person name="Weitz H."/>
            <person name="Taylor A."/>
            <person name="Grigoriev I.V."/>
            <person name="Nagy L.G."/>
            <person name="Martin F."/>
            <person name="Kauserud H."/>
        </authorList>
    </citation>
    <scope>NUCLEOTIDE SEQUENCE</scope>
    <source>
        <strain evidence="1">9284</strain>
    </source>
</reference>
<sequence>MDRDGTVEVYAPQPFGFDFQTIVDGQQLYRGEVKSPDDLVGDINATMGDGGIDLVVLGTCEVECPWIEALLSAWDTRDEAHKFTLVCIVHNVNDDSWQRQIPEWSRRNAIRILSISDHVAATFKRSFLINADSPDAATRSAGLEYIPVDVHVPILDIPLAVDDRPTRILTNAVIQGSFNTDRRDYVEMFSELKESLARDPKAWGYLPLEAEDASYTVDTTLPDPEFRLYLIGSGYLEIPHELKNMVFIRDGLNYSDFYELMGSMDICIPAFSPTNSYYDNQASSTFAMAVECDVPILVTERIKKAYAYVNDDRAVVTRPAAMREIEALRALRTGDVNYFLHRTGTPFDSQTARAAQAMMRKGWVRSGAESRSFKEDAWRANERVVERILRDL</sequence>
<evidence type="ECO:0000313" key="2">
    <source>
        <dbReference type="Proteomes" id="UP001221142"/>
    </source>
</evidence>
<protein>
    <submittedName>
        <fullName evidence="1">Uncharacterized protein</fullName>
    </submittedName>
</protein>